<gene>
    <name evidence="2 4" type="ORF">BDZ99DRAFT_573142</name>
</gene>
<evidence type="ECO:0000313" key="3">
    <source>
        <dbReference type="Proteomes" id="UP000504636"/>
    </source>
</evidence>
<organism evidence="2">
    <name type="scientific">Mytilinidion resinicola</name>
    <dbReference type="NCBI Taxonomy" id="574789"/>
    <lineage>
        <taxon>Eukaryota</taxon>
        <taxon>Fungi</taxon>
        <taxon>Dikarya</taxon>
        <taxon>Ascomycota</taxon>
        <taxon>Pezizomycotina</taxon>
        <taxon>Dothideomycetes</taxon>
        <taxon>Pleosporomycetidae</taxon>
        <taxon>Mytilinidiales</taxon>
        <taxon>Mytilinidiaceae</taxon>
        <taxon>Mytilinidion</taxon>
    </lineage>
</organism>
<protein>
    <recommendedName>
        <fullName evidence="1">BTB domain-containing protein</fullName>
    </recommendedName>
</protein>
<reference evidence="2 4" key="1">
    <citation type="journal article" date="2020" name="Stud. Mycol.">
        <title>101 Dothideomycetes genomes: a test case for predicting lifestyles and emergence of pathogens.</title>
        <authorList>
            <person name="Haridas S."/>
            <person name="Albert R."/>
            <person name="Binder M."/>
            <person name="Bloem J."/>
            <person name="Labutti K."/>
            <person name="Salamov A."/>
            <person name="Andreopoulos B."/>
            <person name="Baker S."/>
            <person name="Barry K."/>
            <person name="Bills G."/>
            <person name="Bluhm B."/>
            <person name="Cannon C."/>
            <person name="Castanera R."/>
            <person name="Culley D."/>
            <person name="Daum C."/>
            <person name="Ezra D."/>
            <person name="Gonzalez J."/>
            <person name="Henrissat B."/>
            <person name="Kuo A."/>
            <person name="Liang C."/>
            <person name="Lipzen A."/>
            <person name="Lutzoni F."/>
            <person name="Magnuson J."/>
            <person name="Mondo S."/>
            <person name="Nolan M."/>
            <person name="Ohm R."/>
            <person name="Pangilinan J."/>
            <person name="Park H.-J."/>
            <person name="Ramirez L."/>
            <person name="Alfaro M."/>
            <person name="Sun H."/>
            <person name="Tritt A."/>
            <person name="Yoshinaga Y."/>
            <person name="Zwiers L.-H."/>
            <person name="Turgeon B."/>
            <person name="Goodwin S."/>
            <person name="Spatafora J."/>
            <person name="Crous P."/>
            <person name="Grigoriev I."/>
        </authorList>
    </citation>
    <scope>NUCLEOTIDE SEQUENCE</scope>
    <source>
        <strain evidence="2 4">CBS 304.34</strain>
    </source>
</reference>
<dbReference type="RefSeq" id="XP_033574239.1">
    <property type="nucleotide sequence ID" value="XM_033728259.1"/>
</dbReference>
<proteinExistence type="predicted"/>
<evidence type="ECO:0000259" key="1">
    <source>
        <dbReference type="PROSITE" id="PS50097"/>
    </source>
</evidence>
<reference evidence="4" key="2">
    <citation type="submission" date="2020-04" db="EMBL/GenBank/DDBJ databases">
        <authorList>
            <consortium name="NCBI Genome Project"/>
        </authorList>
    </citation>
    <scope>NUCLEOTIDE SEQUENCE</scope>
    <source>
        <strain evidence="4">CBS 304.34</strain>
    </source>
</reference>
<dbReference type="EMBL" id="MU003705">
    <property type="protein sequence ID" value="KAF2807275.1"/>
    <property type="molecule type" value="Genomic_DNA"/>
</dbReference>
<dbReference type="PROSITE" id="PS50097">
    <property type="entry name" value="BTB"/>
    <property type="match status" value="1"/>
</dbReference>
<dbReference type="Pfam" id="PF00651">
    <property type="entry name" value="BTB"/>
    <property type="match status" value="1"/>
</dbReference>
<dbReference type="InterPro" id="IPR000210">
    <property type="entry name" value="BTB/POZ_dom"/>
</dbReference>
<dbReference type="GeneID" id="54469152"/>
<dbReference type="AlphaFoldDB" id="A0A6A6YGX8"/>
<dbReference type="Proteomes" id="UP000504636">
    <property type="component" value="Unplaced"/>
</dbReference>
<reference evidence="4" key="3">
    <citation type="submission" date="2025-04" db="UniProtKB">
        <authorList>
            <consortium name="RefSeq"/>
        </authorList>
    </citation>
    <scope>IDENTIFICATION</scope>
    <source>
        <strain evidence="4">CBS 304.34</strain>
    </source>
</reference>
<dbReference type="PANTHER" id="PTHR47843:SF5">
    <property type="entry name" value="BTB_POZ DOMAIN PROTEIN"/>
    <property type="match status" value="1"/>
</dbReference>
<dbReference type="Gene3D" id="3.30.710.10">
    <property type="entry name" value="Potassium Channel Kv1.1, Chain A"/>
    <property type="match status" value="1"/>
</dbReference>
<accession>A0A6A6YGX8</accession>
<feature type="domain" description="BTB" evidence="1">
    <location>
        <begin position="26"/>
        <end position="86"/>
    </location>
</feature>
<evidence type="ECO:0000313" key="4">
    <source>
        <dbReference type="RefSeq" id="XP_033574239.1"/>
    </source>
</evidence>
<keyword evidence="3" id="KW-1185">Reference proteome</keyword>
<dbReference type="InterPro" id="IPR011333">
    <property type="entry name" value="SKP1/BTB/POZ_sf"/>
</dbReference>
<sequence length="226" mass="25366">MAAKGSETLEGFRKGGRRLYISEHYSDLTIVCRNGIYKIQKAVICPRSAFFATALRGLGRETEEVEIDLSIEDPKMVERMICFFYNLDYLPKSPNSPLQKYSKRDIDLGWARGTFCINHITENVLKIHALMYAMGDKYGCSDLKITARAKFEAFLECSSSGCSGLVDVIPVVFGTTPDSDLALRDLIVEEIVSKDYLTFDIVEDVVGKTDGFPYAILKAMNLRQSK</sequence>
<evidence type="ECO:0000313" key="2">
    <source>
        <dbReference type="EMBL" id="KAF2807275.1"/>
    </source>
</evidence>
<dbReference type="PANTHER" id="PTHR47843">
    <property type="entry name" value="BTB DOMAIN-CONTAINING PROTEIN-RELATED"/>
    <property type="match status" value="1"/>
</dbReference>
<dbReference type="OrthoDB" id="6359816at2759"/>
<dbReference type="CDD" id="cd18186">
    <property type="entry name" value="BTB_POZ_ZBTB_KLHL-like"/>
    <property type="match status" value="1"/>
</dbReference>
<name>A0A6A6YGX8_9PEZI</name>
<dbReference type="SUPFAM" id="SSF54695">
    <property type="entry name" value="POZ domain"/>
    <property type="match status" value="1"/>
</dbReference>